<reference evidence="2 3" key="1">
    <citation type="submission" date="2018-06" db="EMBL/GenBank/DDBJ databases">
        <authorList>
            <consortium name="Pathogen Informatics"/>
            <person name="Doyle S."/>
        </authorList>
    </citation>
    <scope>NUCLEOTIDE SEQUENCE [LARGE SCALE GENOMIC DNA]</scope>
    <source>
        <strain evidence="2 3">NCTC10254</strain>
    </source>
</reference>
<gene>
    <name evidence="2" type="ORF">NCTC10254_00899</name>
</gene>
<feature type="signal peptide" evidence="1">
    <location>
        <begin position="1"/>
        <end position="26"/>
    </location>
</feature>
<keyword evidence="1" id="KW-0732">Signal</keyword>
<name>A0A6H9XHZ7_9CORY</name>
<feature type="chain" id="PRO_5043215306" description="Secreted protein" evidence="1">
    <location>
        <begin position="27"/>
        <end position="195"/>
    </location>
</feature>
<dbReference type="GeneID" id="84574669"/>
<evidence type="ECO:0000256" key="1">
    <source>
        <dbReference type="SAM" id="SignalP"/>
    </source>
</evidence>
<evidence type="ECO:0000313" key="3">
    <source>
        <dbReference type="Proteomes" id="UP000249886"/>
    </source>
</evidence>
<proteinExistence type="predicted"/>
<comment type="caution">
    <text evidence="2">The sequence shown here is derived from an EMBL/GenBank/DDBJ whole genome shotgun (WGS) entry which is preliminary data.</text>
</comment>
<dbReference type="RefSeq" id="WP_005526674.1">
    <property type="nucleotide sequence ID" value="NZ_CP050134.2"/>
</dbReference>
<sequence>MKNKILAAMLAGILPISFSLSTQAMAVEKNTEKTTATATTAVKADQKPQNQQAKNTTMYFGDKGNVRTVKAVDEANGTGALQFELDDSDSITLKGKDVVVTNESGKEIVKVSPDLEFGEKVHLDQKTKKVSVVNESTNEGCTNNKWVHWGMQGAWDGLVCLPGTLAATPGSPLVQGAVAAGCHTAGNALVTAVKC</sequence>
<evidence type="ECO:0000313" key="2">
    <source>
        <dbReference type="EMBL" id="SPW24518.1"/>
    </source>
</evidence>
<dbReference type="EMBL" id="UARK01000001">
    <property type="protein sequence ID" value="SPW24518.1"/>
    <property type="molecule type" value="Genomic_DNA"/>
</dbReference>
<dbReference type="Proteomes" id="UP000249886">
    <property type="component" value="Unassembled WGS sequence"/>
</dbReference>
<dbReference type="AlphaFoldDB" id="A0A6H9XHZ7"/>
<accession>A0A6H9XHZ7</accession>
<organism evidence="2 3">
    <name type="scientific">Corynebacterium matruchotii</name>
    <dbReference type="NCBI Taxonomy" id="43768"/>
    <lineage>
        <taxon>Bacteria</taxon>
        <taxon>Bacillati</taxon>
        <taxon>Actinomycetota</taxon>
        <taxon>Actinomycetes</taxon>
        <taxon>Mycobacteriales</taxon>
        <taxon>Corynebacteriaceae</taxon>
        <taxon>Corynebacterium</taxon>
    </lineage>
</organism>
<evidence type="ECO:0008006" key="4">
    <source>
        <dbReference type="Google" id="ProtNLM"/>
    </source>
</evidence>
<protein>
    <recommendedName>
        <fullName evidence="4">Secreted protein</fullName>
    </recommendedName>
</protein>